<dbReference type="Gene3D" id="3.90.1340.10">
    <property type="entry name" value="Phage tail collar domain"/>
    <property type="match status" value="1"/>
</dbReference>
<dbReference type="Pfam" id="PF07484">
    <property type="entry name" value="Collar"/>
    <property type="match status" value="1"/>
</dbReference>
<dbReference type="InterPro" id="IPR011083">
    <property type="entry name" value="Phage_tail_collar_dom"/>
</dbReference>
<dbReference type="Proteomes" id="UP000254893">
    <property type="component" value="Unassembled WGS sequence"/>
</dbReference>
<evidence type="ECO:0000313" key="3">
    <source>
        <dbReference type="Proteomes" id="UP000254893"/>
    </source>
</evidence>
<gene>
    <name evidence="2" type="ORF">NCTC11388_00759</name>
</gene>
<dbReference type="AlphaFoldDB" id="A0A380BH80"/>
<reference evidence="2 3" key="1">
    <citation type="submission" date="2018-06" db="EMBL/GenBank/DDBJ databases">
        <authorList>
            <consortium name="Pathogen Informatics"/>
            <person name="Doyle S."/>
        </authorList>
    </citation>
    <scope>NUCLEOTIDE SEQUENCE [LARGE SCALE GENOMIC DNA]</scope>
    <source>
        <strain evidence="2 3">NCTC11388</strain>
    </source>
</reference>
<proteinExistence type="predicted"/>
<dbReference type="InterPro" id="IPR037053">
    <property type="entry name" value="Phage_tail_collar_dom_sf"/>
</dbReference>
<accession>A0A380BH80</accession>
<dbReference type="SUPFAM" id="SSF88874">
    <property type="entry name" value="Receptor-binding domain of short tail fibre protein gp12"/>
    <property type="match status" value="1"/>
</dbReference>
<feature type="domain" description="Phage tail collar" evidence="1">
    <location>
        <begin position="19"/>
        <end position="75"/>
    </location>
</feature>
<name>A0A380BH80_SPHSI</name>
<evidence type="ECO:0000259" key="1">
    <source>
        <dbReference type="Pfam" id="PF07484"/>
    </source>
</evidence>
<protein>
    <submittedName>
        <fullName evidence="2">Phage Tail Collar Domain</fullName>
    </submittedName>
</protein>
<dbReference type="EMBL" id="UGYW01000002">
    <property type="protein sequence ID" value="SUJ01329.1"/>
    <property type="molecule type" value="Genomic_DNA"/>
</dbReference>
<sequence length="207" mass="22219">MWREYFLREINNIMDGTVGEIRLFAATFAPRNWMFCMGQTLTIQTNTALFSIIGTYYGGNGSSTFRLPDFQGRTIIGAGQSPGLSSYMIGESGGAMNVLLTLQEMTAHNHTVTRNGAPKLKISSADATAAIPSNGMSIARPGYIQGTDFVPTLGFISAPADTALEAATNNIVFNTDVKGNNIPHNNLQPYLGMNVIICISGAFPARN</sequence>
<evidence type="ECO:0000313" key="2">
    <source>
        <dbReference type="EMBL" id="SUJ01329.1"/>
    </source>
</evidence>
<organism evidence="2 3">
    <name type="scientific">Sphingobacterium spiritivorum</name>
    <name type="common">Flavobacterium spiritivorum</name>
    <dbReference type="NCBI Taxonomy" id="258"/>
    <lineage>
        <taxon>Bacteria</taxon>
        <taxon>Pseudomonadati</taxon>
        <taxon>Bacteroidota</taxon>
        <taxon>Sphingobacteriia</taxon>
        <taxon>Sphingobacteriales</taxon>
        <taxon>Sphingobacteriaceae</taxon>
        <taxon>Sphingobacterium</taxon>
    </lineage>
</organism>